<dbReference type="EMBL" id="CP042806">
    <property type="protein sequence ID" value="QEE29604.1"/>
    <property type="molecule type" value="Genomic_DNA"/>
</dbReference>
<dbReference type="InterPro" id="IPR029149">
    <property type="entry name" value="Creatin/AminoP/Spt16_N"/>
</dbReference>
<dbReference type="AlphaFoldDB" id="A0A5B9ED87"/>
<proteinExistence type="predicted"/>
<evidence type="ECO:0000313" key="3">
    <source>
        <dbReference type="EMBL" id="QEE29604.1"/>
    </source>
</evidence>
<dbReference type="SUPFAM" id="SSF53092">
    <property type="entry name" value="Creatinase/prolidase N-terminal domain"/>
    <property type="match status" value="1"/>
</dbReference>
<dbReference type="Proteomes" id="UP000321820">
    <property type="component" value="Chromosome"/>
</dbReference>
<dbReference type="Gene3D" id="3.90.230.10">
    <property type="entry name" value="Creatinase/methionine aminopeptidase superfamily"/>
    <property type="match status" value="1"/>
</dbReference>
<dbReference type="Pfam" id="PF01321">
    <property type="entry name" value="Creatinase_N"/>
    <property type="match status" value="1"/>
</dbReference>
<organism evidence="3 4">
    <name type="scientific">Terriglobus albidus</name>
    <dbReference type="NCBI Taxonomy" id="1592106"/>
    <lineage>
        <taxon>Bacteria</taxon>
        <taxon>Pseudomonadati</taxon>
        <taxon>Acidobacteriota</taxon>
        <taxon>Terriglobia</taxon>
        <taxon>Terriglobales</taxon>
        <taxon>Acidobacteriaceae</taxon>
        <taxon>Terriglobus</taxon>
    </lineage>
</organism>
<reference evidence="3 4" key="1">
    <citation type="submission" date="2019-08" db="EMBL/GenBank/DDBJ databases">
        <title>Complete genome sequence of Terriglobus albidus strain ORNL.</title>
        <authorList>
            <person name="Podar M."/>
        </authorList>
    </citation>
    <scope>NUCLEOTIDE SEQUENCE [LARGE SCALE GENOMIC DNA]</scope>
    <source>
        <strain evidence="3 4">ORNL</strain>
    </source>
</reference>
<keyword evidence="3" id="KW-0645">Protease</keyword>
<dbReference type="Pfam" id="PF00557">
    <property type="entry name" value="Peptidase_M24"/>
    <property type="match status" value="1"/>
</dbReference>
<dbReference type="InterPro" id="IPR050659">
    <property type="entry name" value="Peptidase_M24B"/>
</dbReference>
<sequence>MVNQQRRLRMRHAMEAQQLDALILRLPENVLLLSGHWPMIGAAYLVFPREGKSVCIVPECYQAEVGGSLVDCEPIHYPLGGALDPPAARVVKDLLAQQMKPEWRTIGYEGDFETVAPSWNAAEGLVPTASFQHLLAEACEGKTLVDVTRLILEERMRKTPHEIVRLAIASEVSCFGLEAFEQAVSIGISGVQLAALVEQAVMVHGTGYRDSVRVRAFAQVTTGPAETAYAHRPNVISTTRPMADGDIAVLELGVVVDGYWADRTRVRVAGHASDEQIRIFETVRKAQETAVASVHTGVRARDVDAAARAVIEEAGYGPSFPHITGHGLGFGYHEPAPILGPHSEDVLEEGMFTSVEPGIYTTAHGGIRIEDDVVVTKDGALVLGPYKKVLQ</sequence>
<evidence type="ECO:0000259" key="2">
    <source>
        <dbReference type="Pfam" id="PF01321"/>
    </source>
</evidence>
<dbReference type="RefSeq" id="WP_147648796.1">
    <property type="nucleotide sequence ID" value="NZ_CP042806.1"/>
</dbReference>
<evidence type="ECO:0000313" key="4">
    <source>
        <dbReference type="Proteomes" id="UP000321820"/>
    </source>
</evidence>
<dbReference type="PANTHER" id="PTHR46112">
    <property type="entry name" value="AMINOPEPTIDASE"/>
    <property type="match status" value="1"/>
</dbReference>
<keyword evidence="4" id="KW-1185">Reference proteome</keyword>
<gene>
    <name evidence="3" type="ORF">FTW19_17370</name>
</gene>
<dbReference type="SUPFAM" id="SSF55920">
    <property type="entry name" value="Creatinase/aminopeptidase"/>
    <property type="match status" value="1"/>
</dbReference>
<name>A0A5B9ED87_9BACT</name>
<dbReference type="InterPro" id="IPR000994">
    <property type="entry name" value="Pept_M24"/>
</dbReference>
<dbReference type="PANTHER" id="PTHR46112:SF2">
    <property type="entry name" value="XAA-PRO AMINOPEPTIDASE P-RELATED"/>
    <property type="match status" value="1"/>
</dbReference>
<evidence type="ECO:0000259" key="1">
    <source>
        <dbReference type="Pfam" id="PF00557"/>
    </source>
</evidence>
<dbReference type="OrthoDB" id="9806388at2"/>
<feature type="domain" description="Creatinase N-terminal" evidence="2">
    <location>
        <begin position="6"/>
        <end position="156"/>
    </location>
</feature>
<keyword evidence="3" id="KW-0378">Hydrolase</keyword>
<dbReference type="InterPro" id="IPR036005">
    <property type="entry name" value="Creatinase/aminopeptidase-like"/>
</dbReference>
<dbReference type="GO" id="GO:0004177">
    <property type="term" value="F:aminopeptidase activity"/>
    <property type="evidence" value="ECO:0007669"/>
    <property type="project" value="UniProtKB-KW"/>
</dbReference>
<dbReference type="InterPro" id="IPR000587">
    <property type="entry name" value="Creatinase_N"/>
</dbReference>
<keyword evidence="3" id="KW-0031">Aminopeptidase</keyword>
<accession>A0A5B9ED87</accession>
<feature type="domain" description="Peptidase M24" evidence="1">
    <location>
        <begin position="168"/>
        <end position="377"/>
    </location>
</feature>
<dbReference type="KEGG" id="talb:FTW19_17370"/>
<protein>
    <submittedName>
        <fullName evidence="3">Aminopeptidase P family protein</fullName>
    </submittedName>
</protein>
<dbReference type="Gene3D" id="3.40.350.10">
    <property type="entry name" value="Creatinase/prolidase N-terminal domain"/>
    <property type="match status" value="1"/>
</dbReference>